<comment type="catalytic activity">
    <reaction evidence="2">
        <text>a quinone + NADH + 5 H(+)(in) = a quinol + NAD(+) + 4 H(+)(out)</text>
        <dbReference type="Rhea" id="RHEA:57888"/>
        <dbReference type="ChEBI" id="CHEBI:15378"/>
        <dbReference type="ChEBI" id="CHEBI:24646"/>
        <dbReference type="ChEBI" id="CHEBI:57540"/>
        <dbReference type="ChEBI" id="CHEBI:57945"/>
        <dbReference type="ChEBI" id="CHEBI:132124"/>
    </reaction>
</comment>
<reference evidence="3" key="1">
    <citation type="submission" date="2020-04" db="EMBL/GenBank/DDBJ databases">
        <authorList>
            <person name="Zhang T."/>
        </authorList>
    </citation>
    <scope>NUCLEOTIDE SEQUENCE</scope>
    <source>
        <strain evidence="3">HKST-UBA01</strain>
    </source>
</reference>
<comment type="subcellular location">
    <subcellularLocation>
        <location evidence="2">Cell membrane</location>
        <topology evidence="2">Multi-pass membrane protein</topology>
    </subcellularLocation>
</comment>
<dbReference type="GO" id="GO:0008137">
    <property type="term" value="F:NADH dehydrogenase (ubiquinone) activity"/>
    <property type="evidence" value="ECO:0007669"/>
    <property type="project" value="UniProtKB-UniRule"/>
</dbReference>
<dbReference type="InterPro" id="IPR001457">
    <property type="entry name" value="NADH_UbQ/plastoQ_OxRdtase_su6"/>
</dbReference>
<sequence length="165" mass="17459">MLEWIAFVILGLSLLLAGRMVVVSRDLVHSVLWLAVALVSTAGLFITLNAEFLAAVQILLYTGGVITLMLFGIMLTRRLATARVEHGSSGRVRGGVLALATFALVTVAVRQASRSGHLIQTGTLGDTKALGSLVLRDLMLPFEALSVLLLAAMIGAIVLARKVDP</sequence>
<keyword evidence="2" id="KW-0520">NAD</keyword>
<keyword evidence="2" id="KW-1133">Transmembrane helix</keyword>
<dbReference type="GO" id="GO:0005886">
    <property type="term" value="C:plasma membrane"/>
    <property type="evidence" value="ECO:0007669"/>
    <property type="project" value="UniProtKB-SubCell"/>
</dbReference>
<keyword evidence="3" id="KW-0560">Oxidoreductase</keyword>
<evidence type="ECO:0000313" key="4">
    <source>
        <dbReference type="Proteomes" id="UP000697710"/>
    </source>
</evidence>
<dbReference type="InterPro" id="IPR042106">
    <property type="entry name" value="Nuo/plastoQ_OxRdtase_6_NuoJ"/>
</dbReference>
<feature type="transmembrane region" description="Helical" evidence="2">
    <location>
        <begin position="6"/>
        <end position="24"/>
    </location>
</feature>
<feature type="transmembrane region" description="Helical" evidence="2">
    <location>
        <begin position="96"/>
        <end position="113"/>
    </location>
</feature>
<dbReference type="PANTHER" id="PTHR33269:SF17">
    <property type="entry name" value="NADH-UBIQUINONE OXIDOREDUCTASE CHAIN 6"/>
    <property type="match status" value="1"/>
</dbReference>
<dbReference type="AlphaFoldDB" id="A0A956M0F4"/>
<accession>A0A956M0F4</accession>
<protein>
    <recommendedName>
        <fullName evidence="2">NADH-quinone oxidoreductase subunit J</fullName>
        <ecNumber evidence="2">7.1.1.-</ecNumber>
    </recommendedName>
</protein>
<keyword evidence="2" id="KW-0472">Membrane</keyword>
<dbReference type="EC" id="7.1.1.-" evidence="2"/>
<dbReference type="GO" id="GO:0048038">
    <property type="term" value="F:quinone binding"/>
    <property type="evidence" value="ECO:0007669"/>
    <property type="project" value="UniProtKB-UniRule"/>
</dbReference>
<dbReference type="Gene3D" id="1.20.120.1200">
    <property type="entry name" value="NADH-ubiquinone/plastoquinone oxidoreductase chain 6, subunit NuoJ"/>
    <property type="match status" value="1"/>
</dbReference>
<evidence type="ECO:0000313" key="3">
    <source>
        <dbReference type="EMBL" id="MCA9728282.1"/>
    </source>
</evidence>
<proteinExistence type="inferred from homology"/>
<evidence type="ECO:0000256" key="2">
    <source>
        <dbReference type="RuleBase" id="RU004429"/>
    </source>
</evidence>
<feature type="transmembrane region" description="Helical" evidence="2">
    <location>
        <begin position="138"/>
        <end position="160"/>
    </location>
</feature>
<comment type="similarity">
    <text evidence="1 2">Belongs to the complex I subunit 6 family.</text>
</comment>
<organism evidence="3 4">
    <name type="scientific">Eiseniibacteriota bacterium</name>
    <dbReference type="NCBI Taxonomy" id="2212470"/>
    <lineage>
        <taxon>Bacteria</taxon>
        <taxon>Candidatus Eiseniibacteriota</taxon>
    </lineage>
</organism>
<dbReference type="PANTHER" id="PTHR33269">
    <property type="entry name" value="NADH-UBIQUINONE OXIDOREDUCTASE CHAIN 6"/>
    <property type="match status" value="1"/>
</dbReference>
<gene>
    <name evidence="3" type="ORF">KC729_11405</name>
</gene>
<feature type="transmembrane region" description="Helical" evidence="2">
    <location>
        <begin position="54"/>
        <end position="75"/>
    </location>
</feature>
<keyword evidence="2" id="KW-1003">Cell membrane</keyword>
<name>A0A956M0F4_UNCEI</name>
<keyword evidence="2" id="KW-0812">Transmembrane</keyword>
<dbReference type="GO" id="GO:0016491">
    <property type="term" value="F:oxidoreductase activity"/>
    <property type="evidence" value="ECO:0007669"/>
    <property type="project" value="UniProtKB-KW"/>
</dbReference>
<dbReference type="EMBL" id="JAGQHR010000342">
    <property type="protein sequence ID" value="MCA9728282.1"/>
    <property type="molecule type" value="Genomic_DNA"/>
</dbReference>
<dbReference type="Proteomes" id="UP000697710">
    <property type="component" value="Unassembled WGS sequence"/>
</dbReference>
<evidence type="ECO:0000256" key="1">
    <source>
        <dbReference type="ARBA" id="ARBA00005698"/>
    </source>
</evidence>
<reference evidence="3" key="2">
    <citation type="journal article" date="2021" name="Microbiome">
        <title>Successional dynamics and alternative stable states in a saline activated sludge microbial community over 9 years.</title>
        <authorList>
            <person name="Wang Y."/>
            <person name="Ye J."/>
            <person name="Ju F."/>
            <person name="Liu L."/>
            <person name="Boyd J.A."/>
            <person name="Deng Y."/>
            <person name="Parks D.H."/>
            <person name="Jiang X."/>
            <person name="Yin X."/>
            <person name="Woodcroft B.J."/>
            <person name="Tyson G.W."/>
            <person name="Hugenholtz P."/>
            <person name="Polz M.F."/>
            <person name="Zhang T."/>
        </authorList>
    </citation>
    <scope>NUCLEOTIDE SEQUENCE</scope>
    <source>
        <strain evidence="3">HKST-UBA01</strain>
    </source>
</reference>
<comment type="caution">
    <text evidence="3">The sequence shown here is derived from an EMBL/GenBank/DDBJ whole genome shotgun (WGS) entry which is preliminary data.</text>
</comment>
<keyword evidence="2" id="KW-0874">Quinone</keyword>
<dbReference type="Pfam" id="PF00499">
    <property type="entry name" value="Oxidored_q3"/>
    <property type="match status" value="1"/>
</dbReference>
<feature type="transmembrane region" description="Helical" evidence="2">
    <location>
        <begin position="31"/>
        <end position="48"/>
    </location>
</feature>
<comment type="function">
    <text evidence="2">NDH-1 shuttles electrons from NADH, via FMN and iron-sulfur (Fe-S) centers, to quinones in the respiratory chain. Couples the redox reaction to proton translocation (for every two electrons transferred, four hydrogen ions are translocated across the cytoplasmic membrane), and thus conserves the redox energy in a proton gradient.</text>
</comment>